<sequence length="512" mass="59799">MSEPLTFISNPRHIEVYEMYVSNPLVQENSFLNVEREDKELPVFDQVKTILPQPFWNGQDEAIQCYWKAWELAFGNLRKPTPENGFVSNFIDTAFNDCLFMWDSSFILLFARYGSRAFNFQRTLDNLYAKQHKDGFICREIDERAGLDRYHRFDPSSTGPNILPMAEWEYYLNFGDKERLSKVFPILVAYHRWLREYRTWPDGTYWSSGWGCGMDNQPRLERIYDERWSHGHMVWTDTCFQQILSAKLLLQMSWEVGRTEEIPDFEDEINSLSSYMNRHLWDENTAFYYDRWKDGRLNYVKSIGAYWSLLADVVPSNSMERFIGHLTNEKEFNRPHPIPTLSADDPGYHEGGDYWRGGVWAPTNYMVLKGLQKSDYNALAHNIAVRHLEHVVKVFLESGTLWENYAPELVSRGFHSKGDFVGWTGLSPIAVLFEFVFGLKPDVPNAKLVWDVRLLQAHGVSQYPFGIDGIMELRCEERECLNQKPVITASSTIPLTLVVKWENGEEYVELGK</sequence>
<accession>A0AA96LRK3</accession>
<evidence type="ECO:0000256" key="2">
    <source>
        <dbReference type="ARBA" id="ARBA00022801"/>
    </source>
</evidence>
<evidence type="ECO:0000313" key="5">
    <source>
        <dbReference type="EMBL" id="WNR45972.1"/>
    </source>
</evidence>
<dbReference type="Proteomes" id="UP001304650">
    <property type="component" value="Chromosome"/>
</dbReference>
<dbReference type="GO" id="GO:0009311">
    <property type="term" value="P:oligosaccharide metabolic process"/>
    <property type="evidence" value="ECO:0007669"/>
    <property type="project" value="InterPro"/>
</dbReference>
<evidence type="ECO:0000256" key="3">
    <source>
        <dbReference type="ARBA" id="ARBA00023295"/>
    </source>
</evidence>
<dbReference type="EMBL" id="CP130319">
    <property type="protein sequence ID" value="WNR45972.1"/>
    <property type="molecule type" value="Genomic_DNA"/>
</dbReference>
<gene>
    <name evidence="5" type="ORF">MJB10_07715</name>
</gene>
<dbReference type="KEGG" id="proo:MJB10_07715"/>
<evidence type="ECO:0000313" key="6">
    <source>
        <dbReference type="Proteomes" id="UP001304650"/>
    </source>
</evidence>
<dbReference type="Pfam" id="PF22422">
    <property type="entry name" value="MGH1-like_GH"/>
    <property type="match status" value="1"/>
</dbReference>
<feature type="domain" description="Mannosylglycerate hydrolase MGH1-like glycoside hydrolase" evidence="4">
    <location>
        <begin position="101"/>
        <end position="408"/>
    </location>
</feature>
<dbReference type="PANTHER" id="PTHR10412">
    <property type="entry name" value="MANNOSYL-OLIGOSACCHARIDE GLUCOSIDASE"/>
    <property type="match status" value="1"/>
</dbReference>
<name>A0AA96LRK3_9BACL</name>
<dbReference type="GO" id="GO:0004573">
    <property type="term" value="F:Glc3Man9GlcNAc2 oligosaccharide glucosidase activity"/>
    <property type="evidence" value="ECO:0007669"/>
    <property type="project" value="InterPro"/>
</dbReference>
<dbReference type="SUPFAM" id="SSF48208">
    <property type="entry name" value="Six-hairpin glycosidases"/>
    <property type="match status" value="1"/>
</dbReference>
<comment type="similarity">
    <text evidence="1">Belongs to the glycosyl hydrolase 63 family.</text>
</comment>
<evidence type="ECO:0000256" key="1">
    <source>
        <dbReference type="ARBA" id="ARBA00010833"/>
    </source>
</evidence>
<dbReference type="AlphaFoldDB" id="A0AA96LRK3"/>
<dbReference type="InterPro" id="IPR054491">
    <property type="entry name" value="MGH1-like_GH"/>
</dbReference>
<reference evidence="5" key="1">
    <citation type="submission" date="2022-02" db="EMBL/GenBank/DDBJ databases">
        <title>Paenibacillus sp. MBLB1832 Whole Genome Shotgun Sequencing.</title>
        <authorList>
            <person name="Hwang C.Y."/>
            <person name="Cho E.-S."/>
            <person name="Seo M.-J."/>
        </authorList>
    </citation>
    <scope>NUCLEOTIDE SEQUENCE</scope>
    <source>
        <strain evidence="5">MBLB1832</strain>
    </source>
</reference>
<keyword evidence="3 5" id="KW-0326">Glycosidase</keyword>
<dbReference type="GO" id="GO:0006487">
    <property type="term" value="P:protein N-linked glycosylation"/>
    <property type="evidence" value="ECO:0007669"/>
    <property type="project" value="TreeGrafter"/>
</dbReference>
<organism evidence="5 6">
    <name type="scientific">Paenibacillus roseopurpureus</name>
    <dbReference type="NCBI Taxonomy" id="2918901"/>
    <lineage>
        <taxon>Bacteria</taxon>
        <taxon>Bacillati</taxon>
        <taxon>Bacillota</taxon>
        <taxon>Bacilli</taxon>
        <taxon>Bacillales</taxon>
        <taxon>Paenibacillaceae</taxon>
        <taxon>Paenibacillus</taxon>
    </lineage>
</organism>
<dbReference type="PANTHER" id="PTHR10412:SF11">
    <property type="entry name" value="MANNOSYL-OLIGOSACCHARIDE GLUCOSIDASE"/>
    <property type="match status" value="1"/>
</dbReference>
<dbReference type="Gene3D" id="1.50.10.10">
    <property type="match status" value="1"/>
</dbReference>
<keyword evidence="2" id="KW-0378">Hydrolase</keyword>
<dbReference type="RefSeq" id="WP_314803182.1">
    <property type="nucleotide sequence ID" value="NZ_CP130319.1"/>
</dbReference>
<protein>
    <submittedName>
        <fullName evidence="5">Trehalase family glycosidase</fullName>
    </submittedName>
</protein>
<dbReference type="InterPro" id="IPR004888">
    <property type="entry name" value="Glycoside_hydrolase_63"/>
</dbReference>
<evidence type="ECO:0000259" key="4">
    <source>
        <dbReference type="Pfam" id="PF22422"/>
    </source>
</evidence>
<dbReference type="InterPro" id="IPR012341">
    <property type="entry name" value="6hp_glycosidase-like_sf"/>
</dbReference>
<proteinExistence type="inferred from homology"/>
<keyword evidence="6" id="KW-1185">Reference proteome</keyword>
<dbReference type="InterPro" id="IPR008928">
    <property type="entry name" value="6-hairpin_glycosidase_sf"/>
</dbReference>